<proteinExistence type="predicted"/>
<organism evidence="2">
    <name type="scientific">uncultured Acidimicrobiales bacterium</name>
    <dbReference type="NCBI Taxonomy" id="310071"/>
    <lineage>
        <taxon>Bacteria</taxon>
        <taxon>Bacillati</taxon>
        <taxon>Actinomycetota</taxon>
        <taxon>Acidimicrobiia</taxon>
        <taxon>Acidimicrobiales</taxon>
        <taxon>environmental samples</taxon>
    </lineage>
</organism>
<dbReference type="AlphaFoldDB" id="A0A6J4HDB6"/>
<sequence length="162" mass="17206">AHLRHRLRGGPSGGPQRRRPGRPGDREPLRLQGHGLDRRAGRLRAAALVQRRGAPQGREPGRRGEAGQAEGVAQGPRPRQGRGGIQGGASPDRRLEGGDRCRPGQEDQQLPEGPRTQGPVQSDPGRPDPGVGQEAGRPPGGHRRVEGRGLRPPAPVHQLPGL</sequence>
<protein>
    <submittedName>
        <fullName evidence="2">UPF0234 protein Yitk</fullName>
    </submittedName>
</protein>
<reference evidence="2" key="1">
    <citation type="submission" date="2020-02" db="EMBL/GenBank/DDBJ databases">
        <authorList>
            <person name="Meier V. D."/>
        </authorList>
    </citation>
    <scope>NUCLEOTIDE SEQUENCE</scope>
    <source>
        <strain evidence="2">AVDCRST_MAG76</strain>
    </source>
</reference>
<feature type="compositionally biased region" description="Basic and acidic residues" evidence="1">
    <location>
        <begin position="22"/>
        <end position="40"/>
    </location>
</feature>
<accession>A0A6J4HDB6</accession>
<feature type="non-terminal residue" evidence="2">
    <location>
        <position position="162"/>
    </location>
</feature>
<dbReference type="EMBL" id="CADCSZ010000041">
    <property type="protein sequence ID" value="CAA9221433.1"/>
    <property type="molecule type" value="Genomic_DNA"/>
</dbReference>
<feature type="non-terminal residue" evidence="2">
    <location>
        <position position="1"/>
    </location>
</feature>
<feature type="compositionally biased region" description="Low complexity" evidence="1">
    <location>
        <begin position="43"/>
        <end position="58"/>
    </location>
</feature>
<evidence type="ECO:0000313" key="2">
    <source>
        <dbReference type="EMBL" id="CAA9221433.1"/>
    </source>
</evidence>
<evidence type="ECO:0000256" key="1">
    <source>
        <dbReference type="SAM" id="MobiDB-lite"/>
    </source>
</evidence>
<name>A0A6J4HDB6_9ACTN</name>
<feature type="compositionally biased region" description="Low complexity" evidence="1">
    <location>
        <begin position="66"/>
        <end position="78"/>
    </location>
</feature>
<feature type="region of interest" description="Disordered" evidence="1">
    <location>
        <begin position="1"/>
        <end position="162"/>
    </location>
</feature>
<feature type="compositionally biased region" description="Basic and acidic residues" evidence="1">
    <location>
        <begin position="91"/>
        <end position="105"/>
    </location>
</feature>
<gene>
    <name evidence="2" type="ORF">AVDCRST_MAG76-672</name>
</gene>